<protein>
    <submittedName>
        <fullName evidence="1">Uncharacterized protein</fullName>
    </submittedName>
</protein>
<dbReference type="EMBL" id="LAZR01001317">
    <property type="protein sequence ID" value="KKN46683.1"/>
    <property type="molecule type" value="Genomic_DNA"/>
</dbReference>
<reference evidence="1" key="1">
    <citation type="journal article" date="2015" name="Nature">
        <title>Complex archaea that bridge the gap between prokaryotes and eukaryotes.</title>
        <authorList>
            <person name="Spang A."/>
            <person name="Saw J.H."/>
            <person name="Jorgensen S.L."/>
            <person name="Zaremba-Niedzwiedzka K."/>
            <person name="Martijn J."/>
            <person name="Lind A.E."/>
            <person name="van Eijk R."/>
            <person name="Schleper C."/>
            <person name="Guy L."/>
            <person name="Ettema T.J."/>
        </authorList>
    </citation>
    <scope>NUCLEOTIDE SEQUENCE</scope>
</reference>
<organism evidence="1">
    <name type="scientific">marine sediment metagenome</name>
    <dbReference type="NCBI Taxonomy" id="412755"/>
    <lineage>
        <taxon>unclassified sequences</taxon>
        <taxon>metagenomes</taxon>
        <taxon>ecological metagenomes</taxon>
    </lineage>
</organism>
<sequence length="126" mass="14492">MKAAQQARLKLRCPIILNRQPDISFPSGWFEIVFEMCAGIEDIAQQLRKSNKDRIFLPRIVFIEEHQGKLSCDLINANRSVKAIINDAVEKSASCCSVCGEAAKQFRIGRFLVTRCEQHHREEMHY</sequence>
<accession>A0A0F9TZ58</accession>
<gene>
    <name evidence="1" type="ORF">LCGC14_0670480</name>
</gene>
<evidence type="ECO:0000313" key="1">
    <source>
        <dbReference type="EMBL" id="KKN46683.1"/>
    </source>
</evidence>
<proteinExistence type="predicted"/>
<name>A0A0F9TZ58_9ZZZZ</name>
<comment type="caution">
    <text evidence="1">The sequence shown here is derived from an EMBL/GenBank/DDBJ whole genome shotgun (WGS) entry which is preliminary data.</text>
</comment>
<dbReference type="AlphaFoldDB" id="A0A0F9TZ58"/>